<feature type="region of interest" description="Disordered" evidence="8">
    <location>
        <begin position="1"/>
        <end position="21"/>
    </location>
</feature>
<name>A0A8G2BIT0_9PROT</name>
<gene>
    <name evidence="10" type="ORF">SAMN05660686_02057</name>
</gene>
<dbReference type="CDD" id="cd06261">
    <property type="entry name" value="TM_PBP2"/>
    <property type="match status" value="1"/>
</dbReference>
<dbReference type="EMBL" id="FNBW01000005">
    <property type="protein sequence ID" value="SDF68470.1"/>
    <property type="molecule type" value="Genomic_DNA"/>
</dbReference>
<proteinExistence type="inferred from homology"/>
<evidence type="ECO:0000256" key="8">
    <source>
        <dbReference type="SAM" id="MobiDB-lite"/>
    </source>
</evidence>
<dbReference type="PANTHER" id="PTHR30043">
    <property type="entry name" value="PHOSPHONATES TRANSPORT SYSTEM PERMEASE PROTEIN"/>
    <property type="match status" value="1"/>
</dbReference>
<evidence type="ECO:0000313" key="10">
    <source>
        <dbReference type="EMBL" id="SDF68470.1"/>
    </source>
</evidence>
<dbReference type="Proteomes" id="UP000198615">
    <property type="component" value="Unassembled WGS sequence"/>
</dbReference>
<dbReference type="GO" id="GO:0005886">
    <property type="term" value="C:plasma membrane"/>
    <property type="evidence" value="ECO:0007669"/>
    <property type="project" value="UniProtKB-SubCell"/>
</dbReference>
<comment type="subcellular location">
    <subcellularLocation>
        <location evidence="1 7">Cell membrane</location>
        <topology evidence="1 7">Multi-pass membrane protein</topology>
    </subcellularLocation>
</comment>
<evidence type="ECO:0000256" key="6">
    <source>
        <dbReference type="ARBA" id="ARBA00023136"/>
    </source>
</evidence>
<feature type="transmembrane region" description="Helical" evidence="7">
    <location>
        <begin position="218"/>
        <end position="239"/>
    </location>
</feature>
<dbReference type="SUPFAM" id="SSF161098">
    <property type="entry name" value="MetI-like"/>
    <property type="match status" value="1"/>
</dbReference>
<evidence type="ECO:0000256" key="4">
    <source>
        <dbReference type="ARBA" id="ARBA00022692"/>
    </source>
</evidence>
<evidence type="ECO:0000256" key="1">
    <source>
        <dbReference type="ARBA" id="ARBA00004651"/>
    </source>
</evidence>
<evidence type="ECO:0000259" key="9">
    <source>
        <dbReference type="PROSITE" id="PS50928"/>
    </source>
</evidence>
<dbReference type="InterPro" id="IPR005769">
    <property type="entry name" value="PhnE/PtxC"/>
</dbReference>
<feature type="domain" description="ABC transmembrane type-1" evidence="9">
    <location>
        <begin position="90"/>
        <end position="273"/>
    </location>
</feature>
<organism evidence="10 11">
    <name type="scientific">Thalassobaculum litoreum DSM 18839</name>
    <dbReference type="NCBI Taxonomy" id="1123362"/>
    <lineage>
        <taxon>Bacteria</taxon>
        <taxon>Pseudomonadati</taxon>
        <taxon>Pseudomonadota</taxon>
        <taxon>Alphaproteobacteria</taxon>
        <taxon>Rhodospirillales</taxon>
        <taxon>Thalassobaculaceae</taxon>
        <taxon>Thalassobaculum</taxon>
    </lineage>
</organism>
<keyword evidence="3" id="KW-1003">Cell membrane</keyword>
<dbReference type="Gene3D" id="1.10.3720.10">
    <property type="entry name" value="MetI-like"/>
    <property type="match status" value="1"/>
</dbReference>
<comment type="caution">
    <text evidence="10">The sequence shown here is derived from an EMBL/GenBank/DDBJ whole genome shotgun (WGS) entry which is preliminary data.</text>
</comment>
<sequence>MADTTSSRPPTSGPAASRPGARDIARWPRLTPLRFTLLVAAGAVLLASIGDVAPSADRLIGAVPRMGSLLERMLPPETDPAFLGRMGLRLVETLQIALVGTLFGILLSFPLAWLSAAGLSPLGRLRWLARGTVSLFRTVPDLVWALFFVSAVGLGAIAGTLTIIVDTAGFCGRFFAEAMEDSDKRPREALEAVGARKLDILASAVVPQCMPSFVNTSLFALELSVRSSVVLGIVGAGGIGQELKSAFELFQYPKASAIILAIFVIVLVMEQLTDWLRRRLG</sequence>
<protein>
    <submittedName>
        <fullName evidence="10">Phosphonate transport system permease protein</fullName>
    </submittedName>
</protein>
<feature type="transmembrane region" description="Helical" evidence="7">
    <location>
        <begin position="96"/>
        <end position="122"/>
    </location>
</feature>
<dbReference type="GO" id="GO:0015416">
    <property type="term" value="F:ABC-type phosphonate transporter activity"/>
    <property type="evidence" value="ECO:0007669"/>
    <property type="project" value="InterPro"/>
</dbReference>
<dbReference type="NCBIfam" id="TIGR01097">
    <property type="entry name" value="PhnE"/>
    <property type="match status" value="1"/>
</dbReference>
<evidence type="ECO:0000256" key="3">
    <source>
        <dbReference type="ARBA" id="ARBA00022475"/>
    </source>
</evidence>
<evidence type="ECO:0000256" key="7">
    <source>
        <dbReference type="RuleBase" id="RU363032"/>
    </source>
</evidence>
<dbReference type="InterPro" id="IPR035906">
    <property type="entry name" value="MetI-like_sf"/>
</dbReference>
<keyword evidence="2 7" id="KW-0813">Transport</keyword>
<evidence type="ECO:0000256" key="2">
    <source>
        <dbReference type="ARBA" id="ARBA00022448"/>
    </source>
</evidence>
<keyword evidence="4 7" id="KW-0812">Transmembrane</keyword>
<keyword evidence="11" id="KW-1185">Reference proteome</keyword>
<keyword evidence="6 7" id="KW-0472">Membrane</keyword>
<dbReference type="PROSITE" id="PS50928">
    <property type="entry name" value="ABC_TM1"/>
    <property type="match status" value="1"/>
</dbReference>
<dbReference type="AlphaFoldDB" id="A0A8G2BIT0"/>
<accession>A0A8G2BIT0</accession>
<reference evidence="10 11" key="1">
    <citation type="submission" date="2016-10" db="EMBL/GenBank/DDBJ databases">
        <authorList>
            <person name="Varghese N."/>
            <person name="Submissions S."/>
        </authorList>
    </citation>
    <scope>NUCLEOTIDE SEQUENCE [LARGE SCALE GENOMIC DNA]</scope>
    <source>
        <strain evidence="10 11">DSM 18839</strain>
    </source>
</reference>
<keyword evidence="5 7" id="KW-1133">Transmembrane helix</keyword>
<feature type="transmembrane region" description="Helical" evidence="7">
    <location>
        <begin position="142"/>
        <end position="165"/>
    </location>
</feature>
<feature type="transmembrane region" description="Helical" evidence="7">
    <location>
        <begin position="251"/>
        <end position="269"/>
    </location>
</feature>
<dbReference type="RefSeq" id="WP_215906079.1">
    <property type="nucleotide sequence ID" value="NZ_FNBW01000005.1"/>
</dbReference>
<feature type="compositionally biased region" description="Polar residues" evidence="8">
    <location>
        <begin position="1"/>
        <end position="10"/>
    </location>
</feature>
<dbReference type="Pfam" id="PF00528">
    <property type="entry name" value="BPD_transp_1"/>
    <property type="match status" value="1"/>
</dbReference>
<comment type="similarity">
    <text evidence="7">Belongs to the binding-protein-dependent transport system permease family.</text>
</comment>
<dbReference type="PANTHER" id="PTHR30043:SF1">
    <property type="entry name" value="ABC TRANSPORT SYSTEM PERMEASE PROTEIN P69"/>
    <property type="match status" value="1"/>
</dbReference>
<evidence type="ECO:0000313" key="11">
    <source>
        <dbReference type="Proteomes" id="UP000198615"/>
    </source>
</evidence>
<evidence type="ECO:0000256" key="5">
    <source>
        <dbReference type="ARBA" id="ARBA00022989"/>
    </source>
</evidence>
<dbReference type="InterPro" id="IPR000515">
    <property type="entry name" value="MetI-like"/>
</dbReference>